<evidence type="ECO:0000313" key="5">
    <source>
        <dbReference type="Proteomes" id="UP000827092"/>
    </source>
</evidence>
<dbReference type="PANTHER" id="PTHR15704:SF7">
    <property type="entry name" value="SUPERKILLER COMPLEX PROTEIN 3"/>
    <property type="match status" value="1"/>
</dbReference>
<keyword evidence="2 3" id="KW-0802">TPR repeat</keyword>
<dbReference type="GO" id="GO:0006401">
    <property type="term" value="P:RNA catabolic process"/>
    <property type="evidence" value="ECO:0007669"/>
    <property type="project" value="InterPro"/>
</dbReference>
<organism evidence="4 5">
    <name type="scientific">Oedothorax gibbosus</name>
    <dbReference type="NCBI Taxonomy" id="931172"/>
    <lineage>
        <taxon>Eukaryota</taxon>
        <taxon>Metazoa</taxon>
        <taxon>Ecdysozoa</taxon>
        <taxon>Arthropoda</taxon>
        <taxon>Chelicerata</taxon>
        <taxon>Arachnida</taxon>
        <taxon>Araneae</taxon>
        <taxon>Araneomorphae</taxon>
        <taxon>Entelegynae</taxon>
        <taxon>Araneoidea</taxon>
        <taxon>Linyphiidae</taxon>
        <taxon>Erigoninae</taxon>
        <taxon>Oedothorax</taxon>
    </lineage>
</organism>
<evidence type="ECO:0000256" key="1">
    <source>
        <dbReference type="ARBA" id="ARBA00022737"/>
    </source>
</evidence>
<sequence length="1488" mass="168034">MDAKEIKSNLKQAREALKEKDYKTALKHCKTVLKSDKGNYNAWVFVGAAAQEVDQAEQSEEAFRKAIEISPEQILAWQGLCSFYEKHDNEDNIPKLITVYKKLLDLFSSEKDKKLEIYDKLIALLKRLNDKESVFRVLKSKLEVLKGDTEEEFKLQKQIFQEFYGQTKLSDIEKQMLSEALQTIVSHGSFTEDDCKRIFSTCIEPIFKAGAEDFSLSLANPIYEKFPKNVSCLEFFCRVAMNLYIDNGTIREDVEVISQSLSQLDIKTGLHFIYQGFFEFTSKNYIDAIHNLKQGLKTIEYCVQGWYFLSKSQLFLHQYTESEKSLKIGIDIALKSKSSSIITGKFYLLLGQVLSKKENWEAALKSLEKSATYLGQSKDLLIQFCFTLLKIGHISKAEQMRQDLKDKFADDPEVLQLEGFLYLSKEQWNEALQKLRLSVSKAESPFTLHLIGLVLWQSEQREKAFKVFIKAAELDPYFAKNYVFLGHYYLNHLFDQSKACLCYQRAFDLDNSDTEVGMSYSKLLKDMGNEEENIKVLQIITENANLGSCKWAWTQLGLSQLQKKLFSEAIFSFQNALRADPSSSYLWECLADAYLNRGSYESSYKAFEKVSELNPKAMYPLYQIATIQKMRGFFDESIEMYKNLLSIMSTYVPALIGMAETLILCAKKALEECMYGTVRASCQEALNTLAKVAASKPGLACLWKLAGDASTLPFHLDDCYFPFTIPFELHQQSDKQDLVCNKSEFLCFGSKFYGRALQLKEDMSPLWHDLGINCYFQSTLGQNEDEKLNLAKKAFICLQKAVSISPNYENHWTALGVVASSKELKDYAFGQHAFIKSLEINRINAETWSNLGVLYLENENLQLAHKAFTVAQSSEPTYPLSWVGLAFIAESIKHTETIDLYRHATTIGSHNEALNGYSRVVCDALLNTASKESNSHYKDNIIEMNATMFACDCSIKHTANNSECAEAFNMAGILQEREGLYSASLKSFKRALDLLEKSHQEELIEMVRANYARLLSIVGQSSEATKEYLLLKKVDVSIICCFALALYRDKEYEQSLKLFGQAFEKCKITSDKSHIKVAMAIVASKMSGQNVPNPKALLFESAQIQPPSVPGLLALYANGILEEDAKLISAARIALQRYKYLNEYSSSAALLWAAQAFITKGVQSARNELLKFNLCSPSNAGMWLQTATCLLQWDTLYIRSVLDCTKLGLFHEGCKERASQIHALGQMAKGSRRGGLSAAQKAVHINPGKLTNWATLAAACHVADLDPKHVGWMFTFVRKLAKEQGVNANFLGWFIVMEIFHYINSGNLSGAAALTKQALSVSSFTAETQSCLHILDAVIKVFSDNGNLEPLLVAVKNNPKSFFGWNVLSQFLLVSGNSGEAEKIILHFATTVEKMFPRWKIYPLLQFAVLAYKSMHANTDEHEKWLKVGEEMCGKAVHIAPTSLSARFLLGLFALESGNTSLAKRSFDKVFEEESERISVSKILKMYY</sequence>
<name>A0AAV6UWF7_9ARAC</name>
<reference evidence="4 5" key="1">
    <citation type="journal article" date="2022" name="Nat. Ecol. Evol.">
        <title>A masculinizing supergene underlies an exaggerated male reproductive morph in a spider.</title>
        <authorList>
            <person name="Hendrickx F."/>
            <person name="De Corte Z."/>
            <person name="Sonet G."/>
            <person name="Van Belleghem S.M."/>
            <person name="Kostlbacher S."/>
            <person name="Vangestel C."/>
        </authorList>
    </citation>
    <scope>NUCLEOTIDE SEQUENCE [LARGE SCALE GENOMIC DNA]</scope>
    <source>
        <strain evidence="4">W744_W776</strain>
    </source>
</reference>
<dbReference type="Proteomes" id="UP000827092">
    <property type="component" value="Unassembled WGS sequence"/>
</dbReference>
<comment type="caution">
    <text evidence="4">The sequence shown here is derived from an EMBL/GenBank/DDBJ whole genome shotgun (WGS) entry which is preliminary data.</text>
</comment>
<evidence type="ECO:0000313" key="4">
    <source>
        <dbReference type="EMBL" id="KAG8187841.1"/>
    </source>
</evidence>
<gene>
    <name evidence="4" type="ORF">JTE90_001215</name>
</gene>
<dbReference type="PANTHER" id="PTHR15704">
    <property type="entry name" value="SUPERKILLER 3 PROTEIN-RELATED"/>
    <property type="match status" value="1"/>
</dbReference>
<dbReference type="SMART" id="SM00028">
    <property type="entry name" value="TPR"/>
    <property type="match status" value="12"/>
</dbReference>
<feature type="repeat" description="TPR" evidence="3">
    <location>
        <begin position="550"/>
        <end position="583"/>
    </location>
</feature>
<dbReference type="Gene3D" id="1.25.40.10">
    <property type="entry name" value="Tetratricopeptide repeat domain"/>
    <property type="match status" value="6"/>
</dbReference>
<dbReference type="InterPro" id="IPR039226">
    <property type="entry name" value="Ski3/TTC37"/>
</dbReference>
<protein>
    <recommendedName>
        <fullName evidence="6">Tetratricopeptide repeat protein 37</fullName>
    </recommendedName>
</protein>
<feature type="repeat" description="TPR" evidence="3">
    <location>
        <begin position="445"/>
        <end position="478"/>
    </location>
</feature>
<dbReference type="PROSITE" id="PS50005">
    <property type="entry name" value="TPR"/>
    <property type="match status" value="6"/>
</dbReference>
<keyword evidence="1" id="KW-0677">Repeat</keyword>
<evidence type="ECO:0000256" key="2">
    <source>
        <dbReference type="ARBA" id="ARBA00022803"/>
    </source>
</evidence>
<dbReference type="Pfam" id="PF13181">
    <property type="entry name" value="TPR_8"/>
    <property type="match status" value="2"/>
</dbReference>
<feature type="repeat" description="TPR" evidence="3">
    <location>
        <begin position="40"/>
        <end position="73"/>
    </location>
</feature>
<feature type="repeat" description="TPR" evidence="3">
    <location>
        <begin position="965"/>
        <end position="998"/>
    </location>
</feature>
<dbReference type="InterPro" id="IPR019734">
    <property type="entry name" value="TPR_rpt"/>
</dbReference>
<dbReference type="SUPFAM" id="SSF81901">
    <property type="entry name" value="HCP-like"/>
    <property type="match status" value="2"/>
</dbReference>
<feature type="repeat" description="TPR" evidence="3">
    <location>
        <begin position="584"/>
        <end position="617"/>
    </location>
</feature>
<evidence type="ECO:0000256" key="3">
    <source>
        <dbReference type="PROSITE-ProRule" id="PRU00339"/>
    </source>
</evidence>
<proteinExistence type="predicted"/>
<evidence type="ECO:0008006" key="6">
    <source>
        <dbReference type="Google" id="ProtNLM"/>
    </source>
</evidence>
<dbReference type="SUPFAM" id="SSF48452">
    <property type="entry name" value="TPR-like"/>
    <property type="match status" value="3"/>
</dbReference>
<dbReference type="InterPro" id="IPR011990">
    <property type="entry name" value="TPR-like_helical_dom_sf"/>
</dbReference>
<dbReference type="EMBL" id="JAFNEN010000258">
    <property type="protein sequence ID" value="KAG8187841.1"/>
    <property type="molecule type" value="Genomic_DNA"/>
</dbReference>
<dbReference type="Pfam" id="PF13432">
    <property type="entry name" value="TPR_16"/>
    <property type="match status" value="1"/>
</dbReference>
<keyword evidence="5" id="KW-1185">Reference proteome</keyword>
<dbReference type="GO" id="GO:0055087">
    <property type="term" value="C:Ski complex"/>
    <property type="evidence" value="ECO:0007669"/>
    <property type="project" value="InterPro"/>
</dbReference>
<feature type="repeat" description="TPR" evidence="3">
    <location>
        <begin position="845"/>
        <end position="878"/>
    </location>
</feature>
<accession>A0AAV6UWF7</accession>